<feature type="transmembrane region" description="Helical" evidence="6">
    <location>
        <begin position="316"/>
        <end position="340"/>
    </location>
</feature>
<dbReference type="GO" id="GO:0005886">
    <property type="term" value="C:plasma membrane"/>
    <property type="evidence" value="ECO:0007669"/>
    <property type="project" value="TreeGrafter"/>
</dbReference>
<dbReference type="Pfam" id="PF01098">
    <property type="entry name" value="FTSW_RODA_SPOVE"/>
    <property type="match status" value="1"/>
</dbReference>
<dbReference type="Proteomes" id="UP000095787">
    <property type="component" value="Unassembled WGS sequence"/>
</dbReference>
<dbReference type="PANTHER" id="PTHR30474">
    <property type="entry name" value="CELL CYCLE PROTEIN"/>
    <property type="match status" value="1"/>
</dbReference>
<name>A0A173YI40_9FIRM</name>
<feature type="transmembrane region" description="Helical" evidence="6">
    <location>
        <begin position="21"/>
        <end position="39"/>
    </location>
</feature>
<evidence type="ECO:0000313" key="9">
    <source>
        <dbReference type="Proteomes" id="UP000095787"/>
    </source>
</evidence>
<sequence length="378" mass="41325">MKFLINHIKQQYHIKDYKFGLIISVVAISVIGIMMVGSAKPDFMTKQIMGVILGFGAMVVVSLIDYKWIMNFYWILYVINLILLIAVKIPGLGHSANGAQRWINLGFMQLQPSDLTKILLIIFFARFFSDRELKISSPKVIIQSVALLIPSLILIVTQPNLSTTICIAALFCALIFLAGLNYKFVGTVLAITIPAVAIFLAVAVQPNQPFLHDYQQDRILAWLEPEKYADDESYQQLNSVMAIGSGQLSGKGYNNDATTSVKNGNFVSEPQTDFIFAIIGEELGFVGCCGVIFLLLLIVIQCILIGLKAKDTGGRIICGGVAALIGIQSFINISVATLILPNTGLSLPFVSYGLTSVVCFFMGIGLVLNVGLQPNKYQ</sequence>
<dbReference type="GO" id="GO:0051301">
    <property type="term" value="P:cell division"/>
    <property type="evidence" value="ECO:0007669"/>
    <property type="project" value="InterPro"/>
</dbReference>
<evidence type="ECO:0000313" key="8">
    <source>
        <dbReference type="EMBL" id="RYS79979.1"/>
    </source>
</evidence>
<dbReference type="RefSeq" id="WP_009320588.1">
    <property type="nucleotide sequence ID" value="NZ_AP028249.1"/>
</dbReference>
<evidence type="ECO:0000256" key="2">
    <source>
        <dbReference type="ARBA" id="ARBA00022692"/>
    </source>
</evidence>
<organism evidence="7 9">
    <name type="scientific">[Ruminococcus] torques</name>
    <dbReference type="NCBI Taxonomy" id="33039"/>
    <lineage>
        <taxon>Bacteria</taxon>
        <taxon>Bacillati</taxon>
        <taxon>Bacillota</taxon>
        <taxon>Clostridia</taxon>
        <taxon>Lachnospirales</taxon>
        <taxon>Lachnospiraceae</taxon>
        <taxon>Mediterraneibacter</taxon>
    </lineage>
</organism>
<feature type="transmembrane region" description="Helical" evidence="6">
    <location>
        <begin position="352"/>
        <end position="372"/>
    </location>
</feature>
<dbReference type="EMBL" id="CYZO01000004">
    <property type="protein sequence ID" value="CUN63921.1"/>
    <property type="molecule type" value="Genomic_DNA"/>
</dbReference>
<keyword evidence="4 6" id="KW-1133">Transmembrane helix</keyword>
<accession>A0A173YI40</accession>
<dbReference type="GO" id="GO:0015648">
    <property type="term" value="F:lipid-linked peptidoglycan transporter activity"/>
    <property type="evidence" value="ECO:0007669"/>
    <property type="project" value="TreeGrafter"/>
</dbReference>
<dbReference type="PANTHER" id="PTHR30474:SF1">
    <property type="entry name" value="PEPTIDOGLYCAN GLYCOSYLTRANSFERASE MRDB"/>
    <property type="match status" value="1"/>
</dbReference>
<dbReference type="GO" id="GO:0008360">
    <property type="term" value="P:regulation of cell shape"/>
    <property type="evidence" value="ECO:0007669"/>
    <property type="project" value="UniProtKB-KW"/>
</dbReference>
<feature type="transmembrane region" description="Helical" evidence="6">
    <location>
        <begin position="71"/>
        <end position="90"/>
    </location>
</feature>
<feature type="transmembrane region" description="Helical" evidence="6">
    <location>
        <begin position="140"/>
        <end position="156"/>
    </location>
</feature>
<feature type="transmembrane region" description="Helical" evidence="6">
    <location>
        <begin position="45"/>
        <end position="64"/>
    </location>
</feature>
<evidence type="ECO:0000256" key="5">
    <source>
        <dbReference type="ARBA" id="ARBA00023136"/>
    </source>
</evidence>
<keyword evidence="3" id="KW-0133">Cell shape</keyword>
<feature type="transmembrane region" description="Helical" evidence="6">
    <location>
        <begin position="187"/>
        <end position="204"/>
    </location>
</feature>
<dbReference type="GO" id="GO:0032153">
    <property type="term" value="C:cell division site"/>
    <property type="evidence" value="ECO:0007669"/>
    <property type="project" value="TreeGrafter"/>
</dbReference>
<feature type="transmembrane region" description="Helical" evidence="6">
    <location>
        <begin position="110"/>
        <end position="128"/>
    </location>
</feature>
<keyword evidence="2 6" id="KW-0812">Transmembrane</keyword>
<evidence type="ECO:0000256" key="1">
    <source>
        <dbReference type="ARBA" id="ARBA00004141"/>
    </source>
</evidence>
<feature type="transmembrane region" description="Helical" evidence="6">
    <location>
        <begin position="162"/>
        <end position="180"/>
    </location>
</feature>
<proteinExistence type="predicted"/>
<protein>
    <submittedName>
        <fullName evidence="7">Rod shape-determining protein RodA</fullName>
    </submittedName>
</protein>
<feature type="transmembrane region" description="Helical" evidence="6">
    <location>
        <begin position="283"/>
        <end position="304"/>
    </location>
</feature>
<reference evidence="7 9" key="1">
    <citation type="submission" date="2015-09" db="EMBL/GenBank/DDBJ databases">
        <authorList>
            <consortium name="Pathogen Informatics"/>
        </authorList>
    </citation>
    <scope>NUCLEOTIDE SEQUENCE [LARGE SCALE GENOMIC DNA]</scope>
    <source>
        <strain evidence="7 9">2789STDY5834841</strain>
    </source>
</reference>
<evidence type="ECO:0000313" key="7">
    <source>
        <dbReference type="EMBL" id="CUN63921.1"/>
    </source>
</evidence>
<keyword evidence="5 6" id="KW-0472">Membrane</keyword>
<dbReference type="Proteomes" id="UP000292665">
    <property type="component" value="Unassembled WGS sequence"/>
</dbReference>
<evidence type="ECO:0000313" key="10">
    <source>
        <dbReference type="Proteomes" id="UP000292665"/>
    </source>
</evidence>
<gene>
    <name evidence="7" type="primary">mrdB</name>
    <name evidence="8" type="ORF">EAI93_07905</name>
    <name evidence="7" type="ORF">ERS852456_00426</name>
</gene>
<reference evidence="8 10" key="2">
    <citation type="journal article" date="2019" name="Science, e1252229">
        <title>Invertible promoters mediate bacterial phase variation, antibiotic resistance, and host adaptation in the gut.</title>
        <authorList>
            <person name="Jiang X."/>
            <person name="Hall A.B."/>
            <person name="Arthur T.D."/>
            <person name="Plichta D.R."/>
            <person name="Covington C.T."/>
            <person name="Poyet M."/>
            <person name="Crothers J."/>
            <person name="Moses P.L."/>
            <person name="Tolonen A.C."/>
            <person name="Vlamakis H."/>
            <person name="Alm E.J."/>
            <person name="Xavier R.J."/>
        </authorList>
    </citation>
    <scope>NUCLEOTIDE SEQUENCE [LARGE SCALE GENOMIC DNA]</scope>
    <source>
        <strain evidence="10">aa_0143</strain>
        <strain evidence="8">Aa_0143</strain>
    </source>
</reference>
<evidence type="ECO:0000256" key="6">
    <source>
        <dbReference type="SAM" id="Phobius"/>
    </source>
</evidence>
<dbReference type="GeneID" id="97328675"/>
<evidence type="ECO:0000256" key="3">
    <source>
        <dbReference type="ARBA" id="ARBA00022960"/>
    </source>
</evidence>
<evidence type="ECO:0000256" key="4">
    <source>
        <dbReference type="ARBA" id="ARBA00022989"/>
    </source>
</evidence>
<dbReference type="InterPro" id="IPR001182">
    <property type="entry name" value="FtsW/RodA"/>
</dbReference>
<dbReference type="EMBL" id="RCYR01000013">
    <property type="protein sequence ID" value="RYS79979.1"/>
    <property type="molecule type" value="Genomic_DNA"/>
</dbReference>
<comment type="subcellular location">
    <subcellularLocation>
        <location evidence="1">Membrane</location>
        <topology evidence="1">Multi-pass membrane protein</topology>
    </subcellularLocation>
</comment>
<dbReference type="AlphaFoldDB" id="A0A173YI40"/>